<dbReference type="HOGENOM" id="CLU_2047870_0_0_4"/>
<dbReference type="Proteomes" id="UP000061603">
    <property type="component" value="Chromosome"/>
</dbReference>
<dbReference type="KEGG" id="rbu:PG1C_09460"/>
<dbReference type="AlphaFoldDB" id="A0A0C5JAC6"/>
<accession>A0A0C5JAC6</accession>
<reference evidence="1 2" key="1">
    <citation type="journal article" date="2015" name="Genome Announc.">
        <title>Complete Genome Sequence of a Novel Bacterium within the Family Rhodocyclaceae That Degrades Polycyclic Aromatic Hydrocarbons.</title>
        <authorList>
            <person name="Singleton D.R."/>
            <person name="Dickey A.N."/>
            <person name="Scholl E.H."/>
            <person name="Wright F.A."/>
            <person name="Aitken M.D."/>
        </authorList>
    </citation>
    <scope>NUCLEOTIDE SEQUENCE [LARGE SCALE GENOMIC DNA]</scope>
    <source>
        <strain evidence="2">PG1-Ca6</strain>
    </source>
</reference>
<name>A0A0C5JAC6_9PROT</name>
<gene>
    <name evidence="1" type="ORF">PG1C_09460</name>
</gene>
<evidence type="ECO:0000313" key="2">
    <source>
        <dbReference type="Proteomes" id="UP000061603"/>
    </source>
</evidence>
<organism evidence="1 2">
    <name type="scientific">Rugosibacter aromaticivorans</name>
    <dbReference type="NCBI Taxonomy" id="1565605"/>
    <lineage>
        <taxon>Bacteria</taxon>
        <taxon>Pseudomonadati</taxon>
        <taxon>Pseudomonadota</taxon>
        <taxon>Betaproteobacteria</taxon>
        <taxon>Nitrosomonadales</taxon>
        <taxon>Sterolibacteriaceae</taxon>
        <taxon>Rugosibacter</taxon>
    </lineage>
</organism>
<sequence>MSRVISLRLDDADDVRLSGAAVLNGKTVSAYIKGLIGSDRVASDTGIAMILHRLDELATTVADVQGAVGGKKTQDVPDLPPRTVIATRLKERGLPSSTIRQVEAVLDELGGKSERAGSPS</sequence>
<dbReference type="RefSeq" id="WP_202634588.1">
    <property type="nucleotide sequence ID" value="NZ_CP010554.1"/>
</dbReference>
<evidence type="ECO:0000313" key="1">
    <source>
        <dbReference type="EMBL" id="AJP48609.1"/>
    </source>
</evidence>
<keyword evidence="2" id="KW-1185">Reference proteome</keyword>
<proteinExistence type="predicted"/>
<protein>
    <submittedName>
        <fullName evidence="1">Uncharacterized protein</fullName>
    </submittedName>
</protein>
<dbReference type="EMBL" id="CP010554">
    <property type="protein sequence ID" value="AJP48609.1"/>
    <property type="molecule type" value="Genomic_DNA"/>
</dbReference>